<evidence type="ECO:0000256" key="1">
    <source>
        <dbReference type="SAM" id="MobiDB-lite"/>
    </source>
</evidence>
<organism evidence="2 3">
    <name type="scientific">Dufourea novaeangliae</name>
    <name type="common">Sweat bee</name>
    <dbReference type="NCBI Taxonomy" id="178035"/>
    <lineage>
        <taxon>Eukaryota</taxon>
        <taxon>Metazoa</taxon>
        <taxon>Ecdysozoa</taxon>
        <taxon>Arthropoda</taxon>
        <taxon>Hexapoda</taxon>
        <taxon>Insecta</taxon>
        <taxon>Pterygota</taxon>
        <taxon>Neoptera</taxon>
        <taxon>Endopterygota</taxon>
        <taxon>Hymenoptera</taxon>
        <taxon>Apocrita</taxon>
        <taxon>Aculeata</taxon>
        <taxon>Apoidea</taxon>
        <taxon>Anthophila</taxon>
        <taxon>Halictidae</taxon>
        <taxon>Rophitinae</taxon>
        <taxon>Dufourea</taxon>
    </lineage>
</organism>
<evidence type="ECO:0000313" key="2">
    <source>
        <dbReference type="EMBL" id="KZC14666.1"/>
    </source>
</evidence>
<evidence type="ECO:0000313" key="3">
    <source>
        <dbReference type="Proteomes" id="UP000076502"/>
    </source>
</evidence>
<name>A0A154PRX5_DUFNO</name>
<dbReference type="AlphaFoldDB" id="A0A154PRX5"/>
<protein>
    <submittedName>
        <fullName evidence="2">Uncharacterized protein</fullName>
    </submittedName>
</protein>
<dbReference type="Proteomes" id="UP000076502">
    <property type="component" value="Unassembled WGS sequence"/>
</dbReference>
<feature type="compositionally biased region" description="Polar residues" evidence="1">
    <location>
        <begin position="335"/>
        <end position="347"/>
    </location>
</feature>
<sequence length="494" mass="55487">MAAHPRAEISFDDCIRNEIGRDIQITGCSFEVPRNGPSPEPTFLPSTRLVHPPTGPGCSGNAEKGIGHPQRASRISKDGDRSDRKGELRKDADYLESTHGMLNEDLLLSKRDVVSRPTAIKVEPYKNCTADPEAANRLCSRLTLAKGDDVEKRPDKESRIAWWCIVHAGEWQLSKCNFHVCPCFASWNELVRPDRPEQQDPRDAPSIKIAYSWKSSSTSDQVIAFDARRSHAKRSKTDGVCETLGYTVYSDRNSNRSDKTEMQLCTCERASEEQRRKHGDLPRDFNDRTAEFHKPARYRIIAPLLIDTDRAPQTSRKSGKANERVTRVKGLGQPSAASINKIGQTNRPGERKRQFKLLIGNDRDNDQESQTDREEATLALQSCNDALPAPSLLVQSVQSSKSSKNKRFAKMQILYLIVTETQGYTRSRHVLATSSHEVCRVPLGIRGAALRTLVHLGRVSEAGLPRIRLVEESVCLSNQQNNSIEYYSQTLRLR</sequence>
<reference evidence="2 3" key="1">
    <citation type="submission" date="2015-07" db="EMBL/GenBank/DDBJ databases">
        <title>The genome of Dufourea novaeangliae.</title>
        <authorList>
            <person name="Pan H."/>
            <person name="Kapheim K."/>
        </authorList>
    </citation>
    <scope>NUCLEOTIDE SEQUENCE [LARGE SCALE GENOMIC DNA]</scope>
    <source>
        <strain evidence="2">0120121106</strain>
        <tissue evidence="2">Whole body</tissue>
    </source>
</reference>
<dbReference type="EMBL" id="KQ435102">
    <property type="protein sequence ID" value="KZC14666.1"/>
    <property type="molecule type" value="Genomic_DNA"/>
</dbReference>
<accession>A0A154PRX5</accession>
<feature type="compositionally biased region" description="Basic and acidic residues" evidence="1">
    <location>
        <begin position="75"/>
        <end position="92"/>
    </location>
</feature>
<gene>
    <name evidence="2" type="ORF">WN55_07078</name>
</gene>
<feature type="region of interest" description="Disordered" evidence="1">
    <location>
        <begin position="50"/>
        <end position="92"/>
    </location>
</feature>
<keyword evidence="3" id="KW-1185">Reference proteome</keyword>
<proteinExistence type="predicted"/>
<feature type="region of interest" description="Disordered" evidence="1">
    <location>
        <begin position="310"/>
        <end position="351"/>
    </location>
</feature>